<dbReference type="EMBL" id="JAUJYN010000002">
    <property type="protein sequence ID" value="KAK1278899.1"/>
    <property type="molecule type" value="Genomic_DNA"/>
</dbReference>
<evidence type="ECO:0000259" key="7">
    <source>
        <dbReference type="PROSITE" id="PS50172"/>
    </source>
</evidence>
<name>A0AAV9BSN5_ACOGR</name>
<organism evidence="8 9">
    <name type="scientific">Acorus gramineus</name>
    <name type="common">Dwarf sweet flag</name>
    <dbReference type="NCBI Taxonomy" id="55184"/>
    <lineage>
        <taxon>Eukaryota</taxon>
        <taxon>Viridiplantae</taxon>
        <taxon>Streptophyta</taxon>
        <taxon>Embryophyta</taxon>
        <taxon>Tracheophyta</taxon>
        <taxon>Spermatophyta</taxon>
        <taxon>Magnoliopsida</taxon>
        <taxon>Liliopsida</taxon>
        <taxon>Acoraceae</taxon>
        <taxon>Acorus</taxon>
    </lineage>
</organism>
<dbReference type="SUPFAM" id="SSF57903">
    <property type="entry name" value="FYVE/PHD zinc finger"/>
    <property type="match status" value="1"/>
</dbReference>
<evidence type="ECO:0000313" key="8">
    <source>
        <dbReference type="EMBL" id="KAK1278899.1"/>
    </source>
</evidence>
<gene>
    <name evidence="8" type="ORF">QJS04_geneDACA007118</name>
</gene>
<reference evidence="8" key="1">
    <citation type="journal article" date="2023" name="Nat. Commun.">
        <title>Diploid and tetraploid genomes of Acorus and the evolution of monocots.</title>
        <authorList>
            <person name="Ma L."/>
            <person name="Liu K.W."/>
            <person name="Li Z."/>
            <person name="Hsiao Y.Y."/>
            <person name="Qi Y."/>
            <person name="Fu T."/>
            <person name="Tang G.D."/>
            <person name="Zhang D."/>
            <person name="Sun W.H."/>
            <person name="Liu D.K."/>
            <person name="Li Y."/>
            <person name="Chen G.Z."/>
            <person name="Liu X.D."/>
            <person name="Liao X.Y."/>
            <person name="Jiang Y.T."/>
            <person name="Yu X."/>
            <person name="Hao Y."/>
            <person name="Huang J."/>
            <person name="Zhao X.W."/>
            <person name="Ke S."/>
            <person name="Chen Y.Y."/>
            <person name="Wu W.L."/>
            <person name="Hsu J.L."/>
            <person name="Lin Y.F."/>
            <person name="Huang M.D."/>
            <person name="Li C.Y."/>
            <person name="Huang L."/>
            <person name="Wang Z.W."/>
            <person name="Zhao X."/>
            <person name="Zhong W.Y."/>
            <person name="Peng D.H."/>
            <person name="Ahmad S."/>
            <person name="Lan S."/>
            <person name="Zhang J.S."/>
            <person name="Tsai W.C."/>
            <person name="Van de Peer Y."/>
            <person name="Liu Z.J."/>
        </authorList>
    </citation>
    <scope>NUCLEOTIDE SEQUENCE</scope>
    <source>
        <strain evidence="8">SCP</strain>
    </source>
</reference>
<evidence type="ECO:0000256" key="2">
    <source>
        <dbReference type="ARBA" id="ARBA00022771"/>
    </source>
</evidence>
<evidence type="ECO:0000256" key="4">
    <source>
        <dbReference type="PROSITE-ProRule" id="PRU00146"/>
    </source>
</evidence>
<evidence type="ECO:0000256" key="1">
    <source>
        <dbReference type="ARBA" id="ARBA00022723"/>
    </source>
</evidence>
<dbReference type="Proteomes" id="UP001179952">
    <property type="component" value="Unassembled WGS sequence"/>
</dbReference>
<dbReference type="Gene3D" id="3.40.50.10190">
    <property type="entry name" value="BRCT domain"/>
    <property type="match status" value="2"/>
</dbReference>
<evidence type="ECO:0000256" key="5">
    <source>
        <dbReference type="SAM" id="MobiDB-lite"/>
    </source>
</evidence>
<dbReference type="AlphaFoldDB" id="A0AAV9BSN5"/>
<feature type="region of interest" description="Disordered" evidence="5">
    <location>
        <begin position="127"/>
        <end position="258"/>
    </location>
</feature>
<feature type="compositionally biased region" description="Basic residues" evidence="5">
    <location>
        <begin position="947"/>
        <end position="958"/>
    </location>
</feature>
<protein>
    <submittedName>
        <fullName evidence="8">BRCT domain-containing protein</fullName>
    </submittedName>
</protein>
<accession>A0AAV9BSN5</accession>
<reference evidence="8" key="2">
    <citation type="submission" date="2023-06" db="EMBL/GenBank/DDBJ databases">
        <authorList>
            <person name="Ma L."/>
            <person name="Liu K.-W."/>
            <person name="Li Z."/>
            <person name="Hsiao Y.-Y."/>
            <person name="Qi Y."/>
            <person name="Fu T."/>
            <person name="Tang G."/>
            <person name="Zhang D."/>
            <person name="Sun W.-H."/>
            <person name="Liu D.-K."/>
            <person name="Li Y."/>
            <person name="Chen G.-Z."/>
            <person name="Liu X.-D."/>
            <person name="Liao X.-Y."/>
            <person name="Jiang Y.-T."/>
            <person name="Yu X."/>
            <person name="Hao Y."/>
            <person name="Huang J."/>
            <person name="Zhao X.-W."/>
            <person name="Ke S."/>
            <person name="Chen Y.-Y."/>
            <person name="Wu W.-L."/>
            <person name="Hsu J.-L."/>
            <person name="Lin Y.-F."/>
            <person name="Huang M.-D."/>
            <person name="Li C.-Y."/>
            <person name="Huang L."/>
            <person name="Wang Z.-W."/>
            <person name="Zhao X."/>
            <person name="Zhong W.-Y."/>
            <person name="Peng D.-H."/>
            <person name="Ahmad S."/>
            <person name="Lan S."/>
            <person name="Zhang J.-S."/>
            <person name="Tsai W.-C."/>
            <person name="Van De Peer Y."/>
            <person name="Liu Z.-J."/>
        </authorList>
    </citation>
    <scope>NUCLEOTIDE SEQUENCE</scope>
    <source>
        <strain evidence="8">SCP</strain>
        <tissue evidence="8">Leaves</tissue>
    </source>
</reference>
<dbReference type="InterPro" id="IPR013083">
    <property type="entry name" value="Znf_RING/FYVE/PHD"/>
</dbReference>
<comment type="caution">
    <text evidence="8">The sequence shown here is derived from an EMBL/GenBank/DDBJ whole genome shotgun (WGS) entry which is preliminary data.</text>
</comment>
<feature type="compositionally biased region" description="Low complexity" evidence="5">
    <location>
        <begin position="928"/>
        <end position="946"/>
    </location>
</feature>
<feature type="domain" description="BRCT" evidence="7">
    <location>
        <begin position="635"/>
        <end position="717"/>
    </location>
</feature>
<dbReference type="SMART" id="SM00292">
    <property type="entry name" value="BRCT"/>
    <property type="match status" value="2"/>
</dbReference>
<keyword evidence="3" id="KW-0862">Zinc</keyword>
<dbReference type="Pfam" id="PF00533">
    <property type="entry name" value="BRCT"/>
    <property type="match status" value="1"/>
</dbReference>
<dbReference type="Pfam" id="PF00628">
    <property type="entry name" value="PHD"/>
    <property type="match status" value="1"/>
</dbReference>
<feature type="domain" description="PHD-type" evidence="6">
    <location>
        <begin position="875"/>
        <end position="931"/>
    </location>
</feature>
<dbReference type="InterPro" id="IPR044254">
    <property type="entry name" value="At4g02110-like"/>
</dbReference>
<feature type="region of interest" description="Disordered" evidence="5">
    <location>
        <begin position="928"/>
        <end position="967"/>
    </location>
</feature>
<dbReference type="Gene3D" id="3.30.40.10">
    <property type="entry name" value="Zinc/RING finger domain, C3HC4 (zinc finger)"/>
    <property type="match status" value="1"/>
</dbReference>
<proteinExistence type="predicted"/>
<evidence type="ECO:0000259" key="6">
    <source>
        <dbReference type="PROSITE" id="PS50016"/>
    </source>
</evidence>
<dbReference type="GO" id="GO:0008270">
    <property type="term" value="F:zinc ion binding"/>
    <property type="evidence" value="ECO:0007669"/>
    <property type="project" value="UniProtKB-KW"/>
</dbReference>
<evidence type="ECO:0000256" key="3">
    <source>
        <dbReference type="ARBA" id="ARBA00022833"/>
    </source>
</evidence>
<dbReference type="InterPro" id="IPR001357">
    <property type="entry name" value="BRCT_dom"/>
</dbReference>
<feature type="compositionally biased region" description="Basic and acidic residues" evidence="5">
    <location>
        <begin position="184"/>
        <end position="196"/>
    </location>
</feature>
<dbReference type="InterPro" id="IPR011011">
    <property type="entry name" value="Znf_FYVE_PHD"/>
</dbReference>
<dbReference type="PROSITE" id="PS50172">
    <property type="entry name" value="BRCT"/>
    <property type="match status" value="1"/>
</dbReference>
<feature type="compositionally biased region" description="Polar residues" evidence="5">
    <location>
        <begin position="432"/>
        <end position="441"/>
    </location>
</feature>
<keyword evidence="9" id="KW-1185">Reference proteome</keyword>
<sequence>MSTSDHSKSIFDGVRFVLSGFDSVSEAQDDPICVAARNDGKTLVTELWIDDSLDSGFLADASRILYRPVKDMNGIPGCESFHICLTGYQRPERDDIMGLETSIQFGKDGAKVGLHQNIPFLGGTLTKLTKEGNITPPSVRTAGSPQSESTNKKLGSLSYARKNSSGLSLVEGSMSAPRVPPAPDHLEENRKKDDVKLSSPESKLAGSHPKSPEIQIPTGDLEERFAEESTGLPQKRKVGVSGNDSISPASRNLKSCAPQSSSLATAASEQFEIYVTADATPSKTYPSTTSRDNRSMAVAMEISTSDQRGKPISSKRVNYQKRLAKRKQPSAGSKNIGNTCVTSDVKIADISAGEPRSISDKHNVANSGTSGLDKVYPSGEKLDVQTSITRTATHLEELAIENRSTVEVSSKSDIPMKPVDVKMESGPAAKSSIEQVQTGRSSEVAAEEIEPKKEQLVPDGRDSEIKKILVAAKPSHLKKDEEKKMGGKLYKKVVATKNPSFRLKTGMGKMSDGKASMEVDKPLSANEAAACIEKDKEVVQHEKENGTRTCELSSPEMDIDMEKHEEEKKVQNEQTLMDEEKENQPIKNDALCMNPSNHENHKVVNKSNIKLKQSDEMIGVTDMRPRTARSESAWFILSGHRLQRKEFQKIIRRLRGRFCRDSHQWSYQATHFVVPDPVRRTEKFFAAAASGRWILKTDYLAASSQAGKFLEEEPFEWHQKGLSEDGAINLEAPRKWRLLRQRTGHGAFHGMRIIVYGECIAPPLETLKRVVKAGDGVILATSPPYTRFLSSGVDFAIVSPGMLRVDSWVQEFLRHQIPCVVPDYLVEYVCKPGYSLERHVLYNTHAWAEKSFANMLSRSEEIVEPTLPSEQAEEDISCVVCGSRDREEVMLICGDQEGAVGCGVATHIDCCDPPLKAVPDEDWFCSSCSKSSSFGRSTVSSVSVKGGTKKGSTKKSSTKKGSSVLKG</sequence>
<feature type="region of interest" description="Disordered" evidence="5">
    <location>
        <begin position="417"/>
        <end position="444"/>
    </location>
</feature>
<dbReference type="InterPro" id="IPR001965">
    <property type="entry name" value="Znf_PHD"/>
</dbReference>
<dbReference type="PANTHER" id="PTHR47181:SF2">
    <property type="entry name" value="BRCA1 C TERMINUS DOMAIN CONTAINING PROTEIN, EXPRESSED"/>
    <property type="match status" value="1"/>
</dbReference>
<feature type="compositionally biased region" description="Polar residues" evidence="5">
    <location>
        <begin position="135"/>
        <end position="153"/>
    </location>
</feature>
<feature type="compositionally biased region" description="Polar residues" evidence="5">
    <location>
        <begin position="242"/>
        <end position="258"/>
    </location>
</feature>
<dbReference type="InterPro" id="IPR019787">
    <property type="entry name" value="Znf_PHD-finger"/>
</dbReference>
<dbReference type="SMART" id="SM00249">
    <property type="entry name" value="PHD"/>
    <property type="match status" value="1"/>
</dbReference>
<keyword evidence="1" id="KW-0479">Metal-binding</keyword>
<keyword evidence="2 4" id="KW-0863">Zinc-finger</keyword>
<dbReference type="SUPFAM" id="SSF52113">
    <property type="entry name" value="BRCT domain"/>
    <property type="match status" value="1"/>
</dbReference>
<dbReference type="InterPro" id="IPR036420">
    <property type="entry name" value="BRCT_dom_sf"/>
</dbReference>
<dbReference type="PANTHER" id="PTHR47181">
    <property type="entry name" value="BRCA1 C TERMINUS DOMAIN CONTAINING PROTEIN, EXPRESSED"/>
    <property type="match status" value="1"/>
</dbReference>
<evidence type="ECO:0000313" key="9">
    <source>
        <dbReference type="Proteomes" id="UP001179952"/>
    </source>
</evidence>
<dbReference type="CDD" id="cd17738">
    <property type="entry name" value="BRCT_TopBP1_rpt7"/>
    <property type="match status" value="1"/>
</dbReference>
<dbReference type="PROSITE" id="PS50016">
    <property type="entry name" value="ZF_PHD_2"/>
    <property type="match status" value="1"/>
</dbReference>